<name>A0AAD5MUH7_PARTN</name>
<comment type="caution">
    <text evidence="1">The sequence shown here is derived from an EMBL/GenBank/DDBJ whole genome shotgun (WGS) entry which is preliminary data.</text>
</comment>
<evidence type="ECO:0000313" key="2">
    <source>
        <dbReference type="Proteomes" id="UP001196413"/>
    </source>
</evidence>
<organism evidence="1 2">
    <name type="scientific">Parelaphostrongylus tenuis</name>
    <name type="common">Meningeal worm</name>
    <dbReference type="NCBI Taxonomy" id="148309"/>
    <lineage>
        <taxon>Eukaryota</taxon>
        <taxon>Metazoa</taxon>
        <taxon>Ecdysozoa</taxon>
        <taxon>Nematoda</taxon>
        <taxon>Chromadorea</taxon>
        <taxon>Rhabditida</taxon>
        <taxon>Rhabditina</taxon>
        <taxon>Rhabditomorpha</taxon>
        <taxon>Strongyloidea</taxon>
        <taxon>Metastrongylidae</taxon>
        <taxon>Parelaphostrongylus</taxon>
    </lineage>
</organism>
<protein>
    <submittedName>
        <fullName evidence="1">Uncharacterized protein</fullName>
    </submittedName>
</protein>
<dbReference type="Proteomes" id="UP001196413">
    <property type="component" value="Unassembled WGS sequence"/>
</dbReference>
<dbReference type="AlphaFoldDB" id="A0AAD5MUH7"/>
<gene>
    <name evidence="1" type="ORF">KIN20_025053</name>
</gene>
<sequence>MPPEESSHYIKKEQTYYLHVSLCDVLSKDELVQMVLPANYKEAVKLGSDRH</sequence>
<proteinExistence type="predicted"/>
<dbReference type="EMBL" id="JAHQIW010005084">
    <property type="protein sequence ID" value="KAJ1364865.1"/>
    <property type="molecule type" value="Genomic_DNA"/>
</dbReference>
<accession>A0AAD5MUH7</accession>
<reference evidence="1" key="1">
    <citation type="submission" date="2021-06" db="EMBL/GenBank/DDBJ databases">
        <title>Parelaphostrongylus tenuis whole genome reference sequence.</title>
        <authorList>
            <person name="Garwood T.J."/>
            <person name="Larsen P.A."/>
            <person name="Fountain-Jones N.M."/>
            <person name="Garbe J.R."/>
            <person name="Macchietto M.G."/>
            <person name="Kania S.A."/>
            <person name="Gerhold R.W."/>
            <person name="Richards J.E."/>
            <person name="Wolf T.M."/>
        </authorList>
    </citation>
    <scope>NUCLEOTIDE SEQUENCE</scope>
    <source>
        <strain evidence="1">MNPRO001-30</strain>
        <tissue evidence="1">Meninges</tissue>
    </source>
</reference>
<evidence type="ECO:0000313" key="1">
    <source>
        <dbReference type="EMBL" id="KAJ1364865.1"/>
    </source>
</evidence>
<keyword evidence="2" id="KW-1185">Reference proteome</keyword>